<dbReference type="EMBL" id="JAHRHJ020003548">
    <property type="protein sequence ID" value="KAH9291552.1"/>
    <property type="molecule type" value="Genomic_DNA"/>
</dbReference>
<feature type="region of interest" description="Disordered" evidence="1">
    <location>
        <begin position="1"/>
        <end position="94"/>
    </location>
</feature>
<gene>
    <name evidence="2" type="ORF">KI387_043265</name>
</gene>
<dbReference type="Proteomes" id="UP000824469">
    <property type="component" value="Unassembled WGS sequence"/>
</dbReference>
<evidence type="ECO:0000313" key="2">
    <source>
        <dbReference type="EMBL" id="KAH9291552.1"/>
    </source>
</evidence>
<name>A0AA38F823_TAXCH</name>
<feature type="non-terminal residue" evidence="2">
    <location>
        <position position="128"/>
    </location>
</feature>
<organism evidence="2 3">
    <name type="scientific">Taxus chinensis</name>
    <name type="common">Chinese yew</name>
    <name type="synonym">Taxus wallichiana var. chinensis</name>
    <dbReference type="NCBI Taxonomy" id="29808"/>
    <lineage>
        <taxon>Eukaryota</taxon>
        <taxon>Viridiplantae</taxon>
        <taxon>Streptophyta</taxon>
        <taxon>Embryophyta</taxon>
        <taxon>Tracheophyta</taxon>
        <taxon>Spermatophyta</taxon>
        <taxon>Pinopsida</taxon>
        <taxon>Pinidae</taxon>
        <taxon>Conifers II</taxon>
        <taxon>Cupressales</taxon>
        <taxon>Taxaceae</taxon>
        <taxon>Taxus</taxon>
    </lineage>
</organism>
<accession>A0AA38F823</accession>
<evidence type="ECO:0000256" key="1">
    <source>
        <dbReference type="SAM" id="MobiDB-lite"/>
    </source>
</evidence>
<keyword evidence="3" id="KW-1185">Reference proteome</keyword>
<comment type="caution">
    <text evidence="2">The sequence shown here is derived from an EMBL/GenBank/DDBJ whole genome shotgun (WGS) entry which is preliminary data.</text>
</comment>
<proteinExistence type="predicted"/>
<feature type="compositionally biased region" description="Polar residues" evidence="1">
    <location>
        <begin position="28"/>
        <end position="49"/>
    </location>
</feature>
<protein>
    <submittedName>
        <fullName evidence="2">Uncharacterized protein</fullName>
    </submittedName>
</protein>
<feature type="compositionally biased region" description="Basic and acidic residues" evidence="1">
    <location>
        <begin position="72"/>
        <end position="88"/>
    </location>
</feature>
<feature type="non-terminal residue" evidence="2">
    <location>
        <position position="1"/>
    </location>
</feature>
<reference evidence="2 3" key="1">
    <citation type="journal article" date="2021" name="Nat. Plants">
        <title>The Taxus genome provides insights into paclitaxel biosynthesis.</title>
        <authorList>
            <person name="Xiong X."/>
            <person name="Gou J."/>
            <person name="Liao Q."/>
            <person name="Li Y."/>
            <person name="Zhou Q."/>
            <person name="Bi G."/>
            <person name="Li C."/>
            <person name="Du R."/>
            <person name="Wang X."/>
            <person name="Sun T."/>
            <person name="Guo L."/>
            <person name="Liang H."/>
            <person name="Lu P."/>
            <person name="Wu Y."/>
            <person name="Zhang Z."/>
            <person name="Ro D.K."/>
            <person name="Shang Y."/>
            <person name="Huang S."/>
            <person name="Yan J."/>
        </authorList>
    </citation>
    <scope>NUCLEOTIDE SEQUENCE [LARGE SCALE GENOMIC DNA]</scope>
    <source>
        <strain evidence="2">Ta-2019</strain>
    </source>
</reference>
<sequence>ISEIPSQNNQSIDIDEANIPSLDEIAVQENSSNSLNTDTPTEEASTLRSISRKRRHEIPNISAESPDAEAESQGKKENMSEERWKTRQLEGNSSSNGLQNILLLNLCTLKIQMMFQHNVATKYVVGNR</sequence>
<feature type="compositionally biased region" description="Polar residues" evidence="1">
    <location>
        <begin position="1"/>
        <end position="12"/>
    </location>
</feature>
<dbReference type="AlphaFoldDB" id="A0AA38F823"/>
<evidence type="ECO:0000313" key="3">
    <source>
        <dbReference type="Proteomes" id="UP000824469"/>
    </source>
</evidence>